<sequence length="109" mass="10945">MPLSPSDGPSRAFSALPASRPPSLAAPLLLQPRGNFSSYPLSPCLKPESGGIGLDGSEDGTQHQEGIGSSGSSSSSSSSSSLSPEELFSSHKTMRAHAALEVPGAATPP</sequence>
<organism evidence="2 3">
    <name type="scientific">Nannochloropsis gaditana</name>
    <dbReference type="NCBI Taxonomy" id="72520"/>
    <lineage>
        <taxon>Eukaryota</taxon>
        <taxon>Sar</taxon>
        <taxon>Stramenopiles</taxon>
        <taxon>Ochrophyta</taxon>
        <taxon>Eustigmatophyceae</taxon>
        <taxon>Eustigmatales</taxon>
        <taxon>Monodopsidaceae</taxon>
        <taxon>Nannochloropsis</taxon>
    </lineage>
</organism>
<evidence type="ECO:0000256" key="1">
    <source>
        <dbReference type="SAM" id="MobiDB-lite"/>
    </source>
</evidence>
<feature type="region of interest" description="Disordered" evidence="1">
    <location>
        <begin position="1"/>
        <end position="109"/>
    </location>
</feature>
<feature type="compositionally biased region" description="Low complexity" evidence="1">
    <location>
        <begin position="9"/>
        <end position="30"/>
    </location>
</feature>
<dbReference type="AlphaFoldDB" id="W7TCQ6"/>
<dbReference type="EMBL" id="AZIL01001106">
    <property type="protein sequence ID" value="EWM24795.1"/>
    <property type="molecule type" value="Genomic_DNA"/>
</dbReference>
<keyword evidence="3" id="KW-1185">Reference proteome</keyword>
<protein>
    <submittedName>
        <fullName evidence="2">Uncharacterized protein</fullName>
    </submittedName>
</protein>
<feature type="compositionally biased region" description="Low complexity" evidence="1">
    <location>
        <begin position="70"/>
        <end position="87"/>
    </location>
</feature>
<reference evidence="2 3" key="1">
    <citation type="journal article" date="2014" name="Mol. Plant">
        <title>Chromosome Scale Genome Assembly and Transcriptome Profiling of Nannochloropsis gaditana in Nitrogen Depletion.</title>
        <authorList>
            <person name="Corteggiani Carpinelli E."/>
            <person name="Telatin A."/>
            <person name="Vitulo N."/>
            <person name="Forcato C."/>
            <person name="D'Angelo M."/>
            <person name="Schiavon R."/>
            <person name="Vezzi A."/>
            <person name="Giacometti G.M."/>
            <person name="Morosinotto T."/>
            <person name="Valle G."/>
        </authorList>
    </citation>
    <scope>NUCLEOTIDE SEQUENCE [LARGE SCALE GENOMIC DNA]</scope>
    <source>
        <strain evidence="2 3">B-31</strain>
    </source>
</reference>
<dbReference type="Proteomes" id="UP000019335">
    <property type="component" value="Chromosome 13"/>
</dbReference>
<gene>
    <name evidence="2" type="ORF">Naga_102113g1</name>
</gene>
<accession>W7TCQ6</accession>
<comment type="caution">
    <text evidence="2">The sequence shown here is derived from an EMBL/GenBank/DDBJ whole genome shotgun (WGS) entry which is preliminary data.</text>
</comment>
<proteinExistence type="predicted"/>
<name>W7TCQ6_9STRA</name>
<evidence type="ECO:0000313" key="2">
    <source>
        <dbReference type="EMBL" id="EWM24795.1"/>
    </source>
</evidence>
<evidence type="ECO:0000313" key="3">
    <source>
        <dbReference type="Proteomes" id="UP000019335"/>
    </source>
</evidence>